<name>A0A8J6T5D0_9DELT</name>
<dbReference type="AlphaFoldDB" id="A0A8J6T5D0"/>
<evidence type="ECO:0000313" key="2">
    <source>
        <dbReference type="Proteomes" id="UP000650524"/>
    </source>
</evidence>
<keyword evidence="1" id="KW-0808">Transferase</keyword>
<dbReference type="PANTHER" id="PTHR14614">
    <property type="entry name" value="HEPATOCELLULAR CARCINOMA-ASSOCIATED ANTIGEN"/>
    <property type="match status" value="1"/>
</dbReference>
<reference evidence="1 2" key="1">
    <citation type="submission" date="2020-08" db="EMBL/GenBank/DDBJ databases">
        <title>Bridging the membrane lipid divide: bacteria of the FCB group superphylum have the potential to synthesize archaeal ether lipids.</title>
        <authorList>
            <person name="Villanueva L."/>
            <person name="Von Meijenfeldt F.A.B."/>
            <person name="Westbye A.B."/>
            <person name="Yadav S."/>
            <person name="Hopmans E.C."/>
            <person name="Dutilh B.E."/>
            <person name="Sinninghe Damste J.S."/>
        </authorList>
    </citation>
    <scope>NUCLEOTIDE SEQUENCE [LARGE SCALE GENOMIC DNA]</scope>
    <source>
        <strain evidence="1">NIOZ-UU27</strain>
    </source>
</reference>
<dbReference type="GO" id="GO:0008168">
    <property type="term" value="F:methyltransferase activity"/>
    <property type="evidence" value="ECO:0007669"/>
    <property type="project" value="UniProtKB-KW"/>
</dbReference>
<dbReference type="InterPro" id="IPR029063">
    <property type="entry name" value="SAM-dependent_MTases_sf"/>
</dbReference>
<dbReference type="CDD" id="cd02440">
    <property type="entry name" value="AdoMet_MTases"/>
    <property type="match status" value="1"/>
</dbReference>
<gene>
    <name evidence="1" type="ORF">H8E19_18525</name>
</gene>
<sequence length="228" mass="26273">MFPLESFHQEYETDTSDLTIKDRHFRFFTPKSLDKFIDPGDIFHDFPLWSKIWEASIILSDYLSGMPVDSEKRFLEIGCGMGVVGVVASRFGHRVTMTEYNPDALSFAKANASANLSAGDAGLEITELDWENPRLEGLFDYIIGSEVIYKEKDYQPILKLFETFLKPSGEIILAEGVRKASMEFFRQMSGLFDITAKKKILRSREEEFRIILAKMRFKTPRISYPRPQ</sequence>
<accession>A0A8J6T5D0</accession>
<dbReference type="Gene3D" id="3.40.50.150">
    <property type="entry name" value="Vaccinia Virus protein VP39"/>
    <property type="match status" value="1"/>
</dbReference>
<proteinExistence type="predicted"/>
<dbReference type="InterPro" id="IPR019410">
    <property type="entry name" value="Methyltransf_16"/>
</dbReference>
<dbReference type="SUPFAM" id="SSF53335">
    <property type="entry name" value="S-adenosyl-L-methionine-dependent methyltransferases"/>
    <property type="match status" value="1"/>
</dbReference>
<dbReference type="GO" id="GO:0032259">
    <property type="term" value="P:methylation"/>
    <property type="evidence" value="ECO:0007669"/>
    <property type="project" value="UniProtKB-KW"/>
</dbReference>
<dbReference type="EMBL" id="JACNJD010000382">
    <property type="protein sequence ID" value="MBC8179405.1"/>
    <property type="molecule type" value="Genomic_DNA"/>
</dbReference>
<organism evidence="1 2">
    <name type="scientific">Candidatus Desulfacyla euxinica</name>
    <dbReference type="NCBI Taxonomy" id="2841693"/>
    <lineage>
        <taxon>Bacteria</taxon>
        <taxon>Deltaproteobacteria</taxon>
        <taxon>Candidatus Desulfacyla</taxon>
    </lineage>
</organism>
<dbReference type="Pfam" id="PF10294">
    <property type="entry name" value="Methyltransf_16"/>
    <property type="match status" value="1"/>
</dbReference>
<dbReference type="Proteomes" id="UP000650524">
    <property type="component" value="Unassembled WGS sequence"/>
</dbReference>
<evidence type="ECO:0000313" key="1">
    <source>
        <dbReference type="EMBL" id="MBC8179405.1"/>
    </source>
</evidence>
<keyword evidence="1" id="KW-0489">Methyltransferase</keyword>
<protein>
    <submittedName>
        <fullName evidence="1">Methyltransferase domain-containing protein</fullName>
    </submittedName>
</protein>
<comment type="caution">
    <text evidence="1">The sequence shown here is derived from an EMBL/GenBank/DDBJ whole genome shotgun (WGS) entry which is preliminary data.</text>
</comment>